<dbReference type="Gene3D" id="3.40.47.10">
    <property type="match status" value="2"/>
</dbReference>
<dbReference type="Pfam" id="PF00109">
    <property type="entry name" value="ketoacyl-synt"/>
    <property type="match status" value="1"/>
</dbReference>
<comment type="similarity">
    <text evidence="1 4">Belongs to the thiolase-like superfamily. Beta-ketoacyl-ACP synthases family.</text>
</comment>
<evidence type="ECO:0000256" key="2">
    <source>
        <dbReference type="ARBA" id="ARBA00022679"/>
    </source>
</evidence>
<dbReference type="PANTHER" id="PTHR11712">
    <property type="entry name" value="POLYKETIDE SYNTHASE-RELATED"/>
    <property type="match status" value="1"/>
</dbReference>
<evidence type="ECO:0000256" key="3">
    <source>
        <dbReference type="ARBA" id="ARBA00023315"/>
    </source>
</evidence>
<dbReference type="InterPro" id="IPR016039">
    <property type="entry name" value="Thiolase-like"/>
</dbReference>
<dbReference type="PROSITE" id="PS52004">
    <property type="entry name" value="KS3_2"/>
    <property type="match status" value="1"/>
</dbReference>
<comment type="caution">
    <text evidence="6">The sequence shown here is derived from an EMBL/GenBank/DDBJ whole genome shotgun (WGS) entry which is preliminary data.</text>
</comment>
<keyword evidence="2 4" id="KW-0808">Transferase</keyword>
<dbReference type="InterPro" id="IPR014031">
    <property type="entry name" value="Ketoacyl_synth_C"/>
</dbReference>
<dbReference type="AlphaFoldDB" id="A0A9P2WR64"/>
<keyword evidence="7" id="KW-1185">Reference proteome</keyword>
<gene>
    <name evidence="6" type="ORF">TM51_06517</name>
</gene>
<dbReference type="InterPro" id="IPR000794">
    <property type="entry name" value="Beta-ketoacyl_synthase"/>
</dbReference>
<dbReference type="InterPro" id="IPR020841">
    <property type="entry name" value="PKS_Beta-ketoAc_synthase_dom"/>
</dbReference>
<dbReference type="SUPFAM" id="SSF53901">
    <property type="entry name" value="Thiolase-like"/>
    <property type="match status" value="2"/>
</dbReference>
<evidence type="ECO:0000256" key="4">
    <source>
        <dbReference type="RuleBase" id="RU003694"/>
    </source>
</evidence>
<dbReference type="SMART" id="SM00825">
    <property type="entry name" value="PKS_KS"/>
    <property type="match status" value="1"/>
</dbReference>
<proteinExistence type="inferred from homology"/>
<evidence type="ECO:0000313" key="6">
    <source>
        <dbReference type="EMBL" id="EOR71719.1"/>
    </source>
</evidence>
<dbReference type="InterPro" id="IPR014030">
    <property type="entry name" value="Ketoacyl_synth_N"/>
</dbReference>
<name>A0A9P2WR64_THEFU</name>
<dbReference type="Proteomes" id="UP000014184">
    <property type="component" value="Unassembled WGS sequence"/>
</dbReference>
<accession>A0A9P2WR64</accession>
<evidence type="ECO:0000313" key="7">
    <source>
        <dbReference type="Proteomes" id="UP000014184"/>
    </source>
</evidence>
<dbReference type="GO" id="GO:0004315">
    <property type="term" value="F:3-oxoacyl-[acyl-carrier-protein] synthase activity"/>
    <property type="evidence" value="ECO:0007669"/>
    <property type="project" value="TreeGrafter"/>
</dbReference>
<dbReference type="RefSeq" id="WP_011291666.1">
    <property type="nucleotide sequence ID" value="NZ_AOSG01000029.1"/>
</dbReference>
<dbReference type="PANTHER" id="PTHR11712:SF322">
    <property type="entry name" value="POLYKETIDE BETA-KETOACYL SYNTHASE 2-RELATED"/>
    <property type="match status" value="1"/>
</dbReference>
<keyword evidence="3" id="KW-0012">Acyltransferase</keyword>
<dbReference type="CDD" id="cd00832">
    <property type="entry name" value="CLF"/>
    <property type="match status" value="1"/>
</dbReference>
<evidence type="ECO:0000259" key="5">
    <source>
        <dbReference type="PROSITE" id="PS52004"/>
    </source>
</evidence>
<dbReference type="Pfam" id="PF02801">
    <property type="entry name" value="Ketoacyl-synt_C"/>
    <property type="match status" value="1"/>
</dbReference>
<evidence type="ECO:0000256" key="1">
    <source>
        <dbReference type="ARBA" id="ARBA00008467"/>
    </source>
</evidence>
<dbReference type="GO" id="GO:0006633">
    <property type="term" value="P:fatty acid biosynthetic process"/>
    <property type="evidence" value="ECO:0007669"/>
    <property type="project" value="TreeGrafter"/>
</dbReference>
<protein>
    <submittedName>
        <fullName evidence="6">Actinorhodin polyketide beta-ketoacyl synthase beta subunit / 3-oxoacyl-ACP synthase II</fullName>
    </submittedName>
</protein>
<dbReference type="EMBL" id="AOSG01000029">
    <property type="protein sequence ID" value="EOR71719.1"/>
    <property type="molecule type" value="Genomic_DNA"/>
</dbReference>
<feature type="domain" description="Ketosynthase family 3 (KS3)" evidence="5">
    <location>
        <begin position="1"/>
        <end position="401"/>
    </location>
</feature>
<reference evidence="6 7" key="1">
    <citation type="journal article" date="2013" name="Genome Announc.">
        <title>Draft Genome Sequence of the Lignocellulose Decomposer Thermobifida fusca Strain TM51.</title>
        <authorList>
            <person name="Toth A."/>
            <person name="Barna T."/>
            <person name="Nagy I."/>
            <person name="Horvath B."/>
            <person name="Nagy I."/>
            <person name="Tancsics A."/>
            <person name="Kriszt B."/>
            <person name="Baka E."/>
            <person name="Fekete C."/>
            <person name="Kukolya J."/>
        </authorList>
    </citation>
    <scope>NUCLEOTIDE SEQUENCE [LARGE SCALE GENOMIC DNA]</scope>
    <source>
        <strain evidence="6 7">TM51</strain>
    </source>
</reference>
<organism evidence="6 7">
    <name type="scientific">Thermobifida fusca TM51</name>
    <dbReference type="NCBI Taxonomy" id="1169414"/>
    <lineage>
        <taxon>Bacteria</taxon>
        <taxon>Bacillati</taxon>
        <taxon>Actinomycetota</taxon>
        <taxon>Actinomycetes</taxon>
        <taxon>Streptosporangiales</taxon>
        <taxon>Nocardiopsidaceae</taxon>
        <taxon>Thermobifida</taxon>
    </lineage>
</organism>
<sequence>MTTTVVTGLGVIAPTGLGVDDYWKATLEGRNGIAPITKFDASGYPSSLAGQVVGFHAADHLPGRLLPQTDHMTRMALAAAQWAWDDAGLDPAQLPEFSAGVVTASSSGGYEFGERELRNLWAKGASYVSAYQSFAWFYAVNTGQISIRHQMRGPTGVLVSDQAGGADAIAHARRQIRKGARVMLAGGVDSSLCSWGWIAHLASGRVSTADDPRRAYLPFSADARGHVPGEGGALLVLEEETAARARGARIYGVVAGHAATLDPPPGSGRPSTLEAALRGALADADVHPDEVDVVFCDGAAIPELDRIEAAAINAVFGEGAVPVTVPKTMTGRLFSGAVALDAAAALLSIRDGVIPPTINATAAPDLGLDLVTETPRSLPVRIALIVARGIGGFNSALVLRAA</sequence>